<dbReference type="Pfam" id="PF17115">
    <property type="entry name" value="Toast_rack_N"/>
    <property type="match status" value="1"/>
</dbReference>
<comment type="caution">
    <text evidence="3">The sequence shown here is derived from an EMBL/GenBank/DDBJ whole genome shotgun (WGS) entry which is preliminary data.</text>
</comment>
<evidence type="ECO:0000259" key="1">
    <source>
        <dbReference type="Pfam" id="PF09922"/>
    </source>
</evidence>
<evidence type="ECO:0000313" key="3">
    <source>
        <dbReference type="EMBL" id="MEI5906629.1"/>
    </source>
</evidence>
<dbReference type="InterPro" id="IPR024425">
    <property type="entry name" value="LiaF-like_C"/>
</dbReference>
<dbReference type="InterPro" id="IPR031346">
    <property type="entry name" value="DUF2154_N"/>
</dbReference>
<proteinExistence type="predicted"/>
<dbReference type="PROSITE" id="PS51257">
    <property type="entry name" value="PROKAR_LIPOPROTEIN"/>
    <property type="match status" value="1"/>
</dbReference>
<dbReference type="RefSeq" id="WP_336586066.1">
    <property type="nucleotide sequence ID" value="NZ_JBBAXC010000004.1"/>
</dbReference>
<protein>
    <submittedName>
        <fullName evidence="3">Toast rack family protein</fullName>
    </submittedName>
</protein>
<reference evidence="3 4" key="1">
    <citation type="journal article" date="2018" name="J. Microbiol.">
        <title>Bacillus spongiae sp. nov., isolated from sponge of Jeju Island.</title>
        <authorList>
            <person name="Lee G.E."/>
            <person name="Im W.T."/>
            <person name="Park J.S."/>
        </authorList>
    </citation>
    <scope>NUCLEOTIDE SEQUENCE [LARGE SCALE GENOMIC DNA]</scope>
    <source>
        <strain evidence="3 4">135PIL107-10</strain>
    </source>
</reference>
<evidence type="ECO:0000259" key="2">
    <source>
        <dbReference type="Pfam" id="PF17115"/>
    </source>
</evidence>
<gene>
    <name evidence="3" type="ORF">WAK64_06110</name>
</gene>
<keyword evidence="4" id="KW-1185">Reference proteome</keyword>
<dbReference type="Proteomes" id="UP001312865">
    <property type="component" value="Unassembled WGS sequence"/>
</dbReference>
<name>A0ABU8HBT6_9BACI</name>
<feature type="domain" description="Cell wall-active antibiotics response LiaF-like C-terminal" evidence="1">
    <location>
        <begin position="140"/>
        <end position="237"/>
    </location>
</feature>
<evidence type="ECO:0000313" key="4">
    <source>
        <dbReference type="Proteomes" id="UP001312865"/>
    </source>
</evidence>
<dbReference type="Pfam" id="PF09922">
    <property type="entry name" value="LiaF-like_C"/>
    <property type="match status" value="1"/>
</dbReference>
<accession>A0ABU8HBT6</accession>
<dbReference type="EMBL" id="JBBAXC010000004">
    <property type="protein sequence ID" value="MEI5906629.1"/>
    <property type="molecule type" value="Genomic_DNA"/>
</dbReference>
<sequence>MKKGILFVFVSCLSILLVGCINITVSSDGEKKDKQIMIKKDDAEALEVEIDIKVGELTLNQGTDHWLEGNVSYNVERPVPESNYKKQGEIGVIELSEPAGDKGINLGNNIENNWDLRLTNDVPIDLKVDTGASESTLNLQDIELSSLDIHSGVGELTVDLTGNRSNSFTGKIDTGIGETTVLLPKDIGVRLKVDNGIGSISTNGLIRESSGVYVNEAFEKSDIIIDLDVDMGIGEVNLKMQ</sequence>
<feature type="domain" description="DUF2154" evidence="2">
    <location>
        <begin position="41"/>
        <end position="132"/>
    </location>
</feature>
<organism evidence="3 4">
    <name type="scientific">Bacillus spongiae</name>
    <dbReference type="NCBI Taxonomy" id="2683610"/>
    <lineage>
        <taxon>Bacteria</taxon>
        <taxon>Bacillati</taxon>
        <taxon>Bacillota</taxon>
        <taxon>Bacilli</taxon>
        <taxon>Bacillales</taxon>
        <taxon>Bacillaceae</taxon>
        <taxon>Bacillus</taxon>
    </lineage>
</organism>